<dbReference type="AlphaFoldDB" id="A0A1I6LVL2"/>
<gene>
    <name evidence="1" type="ORF">SAMN05216559_3224</name>
</gene>
<accession>A0A1I6LVL2</accession>
<dbReference type="RefSeq" id="WP_089817561.1">
    <property type="nucleotide sequence ID" value="NZ_FOZK01000003.1"/>
</dbReference>
<protein>
    <submittedName>
        <fullName evidence="1">Uncharacterized protein</fullName>
    </submittedName>
</protein>
<sequence length="158" mass="17926">MTRVCLVGTEDANLRYELLSRETARNALATYDLREPFENTLTLETVSLGAAVSLLNDLNWYLVRFTETAFVLEPSISETEWLSRDLAAAVRDDEVEPAETDRFLQVYGIEESDEEFESPPRLVEPMLVTRTGDTIPEYDLRDVDDTLVVRVTQAEFGA</sequence>
<dbReference type="Pfam" id="PF19120">
    <property type="entry name" value="DUF5804"/>
    <property type="match status" value="1"/>
</dbReference>
<dbReference type="EMBL" id="FOZK01000003">
    <property type="protein sequence ID" value="SFS07458.1"/>
    <property type="molecule type" value="Genomic_DNA"/>
</dbReference>
<dbReference type="STRING" id="767519.SAMN05216559_3224"/>
<organism evidence="1 2">
    <name type="scientific">Halomicrobium zhouii</name>
    <dbReference type="NCBI Taxonomy" id="767519"/>
    <lineage>
        <taxon>Archaea</taxon>
        <taxon>Methanobacteriati</taxon>
        <taxon>Methanobacteriota</taxon>
        <taxon>Stenosarchaea group</taxon>
        <taxon>Halobacteria</taxon>
        <taxon>Halobacteriales</taxon>
        <taxon>Haloarculaceae</taxon>
        <taxon>Halomicrobium</taxon>
    </lineage>
</organism>
<keyword evidence="2" id="KW-1185">Reference proteome</keyword>
<name>A0A1I6LVL2_9EURY</name>
<evidence type="ECO:0000313" key="1">
    <source>
        <dbReference type="EMBL" id="SFS07458.1"/>
    </source>
</evidence>
<dbReference type="InterPro" id="IPR043827">
    <property type="entry name" value="DUF5804"/>
</dbReference>
<dbReference type="Proteomes" id="UP000199062">
    <property type="component" value="Unassembled WGS sequence"/>
</dbReference>
<dbReference type="OrthoDB" id="170224at2157"/>
<evidence type="ECO:0000313" key="2">
    <source>
        <dbReference type="Proteomes" id="UP000199062"/>
    </source>
</evidence>
<reference evidence="1 2" key="1">
    <citation type="submission" date="2016-10" db="EMBL/GenBank/DDBJ databases">
        <authorList>
            <person name="de Groot N.N."/>
        </authorList>
    </citation>
    <scope>NUCLEOTIDE SEQUENCE [LARGE SCALE GENOMIC DNA]</scope>
    <source>
        <strain evidence="1 2">CGMCC 1.10457</strain>
    </source>
</reference>
<proteinExistence type="predicted"/>